<dbReference type="EMBL" id="CP116942">
    <property type="protein sequence ID" value="WCO67873.1"/>
    <property type="molecule type" value="Genomic_DNA"/>
</dbReference>
<dbReference type="AlphaFoldDB" id="A0AAE9YB57"/>
<dbReference type="KEGG" id="ima:PO878_03935"/>
<name>A0AAE9YB57_9ACTN</name>
<feature type="transmembrane region" description="Helical" evidence="1">
    <location>
        <begin position="32"/>
        <end position="52"/>
    </location>
</feature>
<dbReference type="RefSeq" id="WP_272737391.1">
    <property type="nucleotide sequence ID" value="NZ_CP116942.1"/>
</dbReference>
<evidence type="ECO:0000313" key="3">
    <source>
        <dbReference type="Proteomes" id="UP001216390"/>
    </source>
</evidence>
<keyword evidence="1" id="KW-0472">Membrane</keyword>
<organism evidence="2 3">
    <name type="scientific">Iamia majanohamensis</name>
    <dbReference type="NCBI Taxonomy" id="467976"/>
    <lineage>
        <taxon>Bacteria</taxon>
        <taxon>Bacillati</taxon>
        <taxon>Actinomycetota</taxon>
        <taxon>Acidimicrobiia</taxon>
        <taxon>Acidimicrobiales</taxon>
        <taxon>Iamiaceae</taxon>
        <taxon>Iamia</taxon>
    </lineage>
</organism>
<evidence type="ECO:0000256" key="1">
    <source>
        <dbReference type="SAM" id="Phobius"/>
    </source>
</evidence>
<proteinExistence type="predicted"/>
<evidence type="ECO:0000313" key="2">
    <source>
        <dbReference type="EMBL" id="WCO67873.1"/>
    </source>
</evidence>
<keyword evidence="1" id="KW-0812">Transmembrane</keyword>
<gene>
    <name evidence="2" type="ORF">PO878_03935</name>
</gene>
<protein>
    <submittedName>
        <fullName evidence="2">Uncharacterized protein</fullName>
    </submittedName>
</protein>
<sequence>MSEQTNQPAVPEKTTADRLKAIEGQVDTIKTLLGVLVFLAAMGVAVAVWLLLTAEETGSGGGF</sequence>
<accession>A0AAE9YB57</accession>
<reference evidence="2" key="1">
    <citation type="submission" date="2023-01" db="EMBL/GenBank/DDBJ databases">
        <title>The diversity of Class Acidimicrobiia in South China Sea sediment environments and the proposal of Iamia marina sp. nov., a novel species of the genus Iamia.</title>
        <authorList>
            <person name="He Y."/>
            <person name="Tian X."/>
        </authorList>
    </citation>
    <scope>NUCLEOTIDE SEQUENCE</scope>
    <source>
        <strain evidence="2">DSM 19957</strain>
    </source>
</reference>
<keyword evidence="1" id="KW-1133">Transmembrane helix</keyword>
<dbReference type="Proteomes" id="UP001216390">
    <property type="component" value="Chromosome"/>
</dbReference>
<keyword evidence="3" id="KW-1185">Reference proteome</keyword>